<evidence type="ECO:0000313" key="2">
    <source>
        <dbReference type="EMBL" id="OGY44251.1"/>
    </source>
</evidence>
<reference evidence="2 3" key="1">
    <citation type="journal article" date="2016" name="Nat. Commun.">
        <title>Thousands of microbial genomes shed light on interconnected biogeochemical processes in an aquifer system.</title>
        <authorList>
            <person name="Anantharaman K."/>
            <person name="Brown C.T."/>
            <person name="Hug L.A."/>
            <person name="Sharon I."/>
            <person name="Castelle C.J."/>
            <person name="Probst A.J."/>
            <person name="Thomas B.C."/>
            <person name="Singh A."/>
            <person name="Wilkins M.J."/>
            <person name="Karaoz U."/>
            <person name="Brodie E.L."/>
            <person name="Williams K.H."/>
            <person name="Hubbard S.S."/>
            <person name="Banfield J.F."/>
        </authorList>
    </citation>
    <scope>NUCLEOTIDE SEQUENCE [LARGE SCALE GENOMIC DNA]</scope>
</reference>
<evidence type="ECO:0000313" key="3">
    <source>
        <dbReference type="Proteomes" id="UP000178930"/>
    </source>
</evidence>
<protein>
    <submittedName>
        <fullName evidence="2">Uncharacterized protein</fullName>
    </submittedName>
</protein>
<dbReference type="AlphaFoldDB" id="A0A1G1XW97"/>
<comment type="caution">
    <text evidence="2">The sequence shown here is derived from an EMBL/GenBank/DDBJ whole genome shotgun (WGS) entry which is preliminary data.</text>
</comment>
<dbReference type="Proteomes" id="UP000178930">
    <property type="component" value="Unassembled WGS sequence"/>
</dbReference>
<keyword evidence="1" id="KW-0472">Membrane</keyword>
<accession>A0A1G1XW97</accession>
<keyword evidence="1" id="KW-0812">Transmembrane</keyword>
<keyword evidence="1" id="KW-1133">Transmembrane helix</keyword>
<feature type="transmembrane region" description="Helical" evidence="1">
    <location>
        <begin position="6"/>
        <end position="28"/>
    </location>
</feature>
<dbReference type="EMBL" id="MHIB01000019">
    <property type="protein sequence ID" value="OGY44251.1"/>
    <property type="molecule type" value="Genomic_DNA"/>
</dbReference>
<gene>
    <name evidence="2" type="ORF">A2729_04905</name>
</gene>
<feature type="transmembrane region" description="Helical" evidence="1">
    <location>
        <begin position="40"/>
        <end position="62"/>
    </location>
</feature>
<proteinExistence type="predicted"/>
<name>A0A1G1XW97_9BACT</name>
<evidence type="ECO:0000256" key="1">
    <source>
        <dbReference type="SAM" id="Phobius"/>
    </source>
</evidence>
<sequence>MGIPLAFFYYLYLLAVGVFLLFTLFNVYHLIRFGFLNLTNIIVTAFFIGVSIMILLISWQAINQFNWNQMIILTPITTL</sequence>
<organism evidence="2 3">
    <name type="scientific">Candidatus Buchananbacteria bacterium RIFCSPHIGHO2_01_FULL_39_14</name>
    <dbReference type="NCBI Taxonomy" id="1797532"/>
    <lineage>
        <taxon>Bacteria</taxon>
        <taxon>Candidatus Buchananiibacteriota</taxon>
    </lineage>
</organism>
<dbReference type="STRING" id="1797532.A2729_04905"/>